<dbReference type="RefSeq" id="XP_040755668.1">
    <property type="nucleotide sequence ID" value="XM_040898152.1"/>
</dbReference>
<proteinExistence type="predicted"/>
<dbReference type="OrthoDB" id="428260at2759"/>
<dbReference type="Gene3D" id="3.90.1200.10">
    <property type="match status" value="1"/>
</dbReference>
<dbReference type="InterPro" id="IPR002575">
    <property type="entry name" value="Aminoglycoside_PTrfase"/>
</dbReference>
<dbReference type="Pfam" id="PF01636">
    <property type="entry name" value="APH"/>
    <property type="match status" value="1"/>
</dbReference>
<evidence type="ECO:0000313" key="2">
    <source>
        <dbReference type="EMBL" id="PTU24276.1"/>
    </source>
</evidence>
<dbReference type="AlphaFoldDB" id="A0A2T5M6Z5"/>
<reference evidence="2 3" key="1">
    <citation type="journal article" date="2018" name="Proc. Natl. Acad. Sci. U.S.A.">
        <title>Linking secondary metabolites to gene clusters through genome sequencing of six diverse Aspergillus species.</title>
        <authorList>
            <person name="Kaerboelling I."/>
            <person name="Vesth T.C."/>
            <person name="Frisvad J.C."/>
            <person name="Nybo J.L."/>
            <person name="Theobald S."/>
            <person name="Kuo A."/>
            <person name="Bowyer P."/>
            <person name="Matsuda Y."/>
            <person name="Mondo S."/>
            <person name="Lyhne E.K."/>
            <person name="Kogle M.E."/>
            <person name="Clum A."/>
            <person name="Lipzen A."/>
            <person name="Salamov A."/>
            <person name="Ngan C.Y."/>
            <person name="Daum C."/>
            <person name="Chiniquy J."/>
            <person name="Barry K."/>
            <person name="LaButti K."/>
            <person name="Haridas S."/>
            <person name="Simmons B.A."/>
            <person name="Magnuson J.K."/>
            <person name="Mortensen U.H."/>
            <person name="Larsen T.O."/>
            <person name="Grigoriev I.V."/>
            <person name="Baker S.E."/>
            <person name="Andersen M.R."/>
        </authorList>
    </citation>
    <scope>NUCLEOTIDE SEQUENCE [LARGE SCALE GENOMIC DNA]</scope>
    <source>
        <strain evidence="2 3">IBT 24754</strain>
    </source>
</reference>
<dbReference type="GeneID" id="63815034"/>
<name>A0A2T5M6Z5_9EURO</name>
<sequence length="130" mass="14824">MYLPEEAAPLRFIRRVSNIPVPTLYGAFEVDDSFILITEHIDGVAMSNLSEDQKSIVRTEVEQYLPRKVSKDHEYVFCHNDLGQHNIIVDPQTLKIRAIIDWEYAGRGPSIVLDGEHDDSAELLQFLEAV</sequence>
<evidence type="ECO:0000259" key="1">
    <source>
        <dbReference type="Pfam" id="PF01636"/>
    </source>
</evidence>
<dbReference type="SUPFAM" id="SSF56112">
    <property type="entry name" value="Protein kinase-like (PK-like)"/>
    <property type="match status" value="1"/>
</dbReference>
<organism evidence="2 3">
    <name type="scientific">Aspergillus ochraceoroseus IBT 24754</name>
    <dbReference type="NCBI Taxonomy" id="1392256"/>
    <lineage>
        <taxon>Eukaryota</taxon>
        <taxon>Fungi</taxon>
        <taxon>Dikarya</taxon>
        <taxon>Ascomycota</taxon>
        <taxon>Pezizomycotina</taxon>
        <taxon>Eurotiomycetes</taxon>
        <taxon>Eurotiomycetidae</taxon>
        <taxon>Eurotiales</taxon>
        <taxon>Aspergillaceae</taxon>
        <taxon>Aspergillus</taxon>
        <taxon>Aspergillus subgen. Nidulantes</taxon>
    </lineage>
</organism>
<dbReference type="Proteomes" id="UP000244073">
    <property type="component" value="Unassembled WGS sequence"/>
</dbReference>
<dbReference type="PANTHER" id="PTHR21310:SF15">
    <property type="entry name" value="AMINOGLYCOSIDE PHOSPHOTRANSFERASE DOMAIN-CONTAINING PROTEIN"/>
    <property type="match status" value="1"/>
</dbReference>
<dbReference type="PANTHER" id="PTHR21310">
    <property type="entry name" value="AMINOGLYCOSIDE PHOSPHOTRANSFERASE-RELATED-RELATED"/>
    <property type="match status" value="1"/>
</dbReference>
<dbReference type="InterPro" id="IPR011009">
    <property type="entry name" value="Kinase-like_dom_sf"/>
</dbReference>
<dbReference type="CDD" id="cd05120">
    <property type="entry name" value="APH_ChoK_like"/>
    <property type="match status" value="1"/>
</dbReference>
<evidence type="ECO:0000313" key="3">
    <source>
        <dbReference type="Proteomes" id="UP000244073"/>
    </source>
</evidence>
<accession>A0A2T5M6Z5</accession>
<dbReference type="VEuPathDB" id="FungiDB:P175DRAFT_0505954"/>
<protein>
    <recommendedName>
        <fullName evidence="1">Aminoglycoside phosphotransferase domain-containing protein</fullName>
    </recommendedName>
</protein>
<feature type="domain" description="Aminoglycoside phosphotransferase" evidence="1">
    <location>
        <begin position="55"/>
        <end position="109"/>
    </location>
</feature>
<dbReference type="InterPro" id="IPR051678">
    <property type="entry name" value="AGP_Transferase"/>
</dbReference>
<dbReference type="EMBL" id="MSFN02000001">
    <property type="protein sequence ID" value="PTU24276.1"/>
    <property type="molecule type" value="Genomic_DNA"/>
</dbReference>
<gene>
    <name evidence="2" type="ORF">P175DRAFT_0505954</name>
</gene>
<comment type="caution">
    <text evidence="2">The sequence shown here is derived from an EMBL/GenBank/DDBJ whole genome shotgun (WGS) entry which is preliminary data.</text>
</comment>